<sequence>MPHRQNTQHHKSENFAQKRDGAVYQFNIAAAAEHGMPQKRRKRIFRATNIAFLFLFVLTFYIKSAISEDKQHSA</sequence>
<comment type="caution">
    <text evidence="2">The sequence shown here is derived from an EMBL/GenBank/DDBJ whole genome shotgun (WGS) entry which is preliminary data.</text>
</comment>
<reference evidence="2" key="1">
    <citation type="submission" date="2020-10" db="EMBL/GenBank/DDBJ databases">
        <authorList>
            <person name="Gilroy R."/>
        </authorList>
    </citation>
    <scope>NUCLEOTIDE SEQUENCE</scope>
    <source>
        <strain evidence="2">G3-4614</strain>
    </source>
</reference>
<evidence type="ECO:0000313" key="2">
    <source>
        <dbReference type="EMBL" id="MBO8437723.1"/>
    </source>
</evidence>
<gene>
    <name evidence="2" type="ORF">IAC54_02345</name>
</gene>
<name>A0A9D9H7F6_9BACT</name>
<keyword evidence="1" id="KW-0472">Membrane</keyword>
<keyword evidence="1" id="KW-0812">Transmembrane</keyword>
<dbReference type="AlphaFoldDB" id="A0A9D9H7F6"/>
<feature type="transmembrane region" description="Helical" evidence="1">
    <location>
        <begin position="44"/>
        <end position="62"/>
    </location>
</feature>
<dbReference type="EMBL" id="JADIMW010000024">
    <property type="protein sequence ID" value="MBO8437723.1"/>
    <property type="molecule type" value="Genomic_DNA"/>
</dbReference>
<dbReference type="Proteomes" id="UP000823636">
    <property type="component" value="Unassembled WGS sequence"/>
</dbReference>
<accession>A0A9D9H7F6</accession>
<protein>
    <submittedName>
        <fullName evidence="2">Uncharacterized protein</fullName>
    </submittedName>
</protein>
<evidence type="ECO:0000313" key="3">
    <source>
        <dbReference type="Proteomes" id="UP000823636"/>
    </source>
</evidence>
<evidence type="ECO:0000256" key="1">
    <source>
        <dbReference type="SAM" id="Phobius"/>
    </source>
</evidence>
<reference evidence="2" key="2">
    <citation type="journal article" date="2021" name="PeerJ">
        <title>Extensive microbial diversity within the chicken gut microbiome revealed by metagenomics and culture.</title>
        <authorList>
            <person name="Gilroy R."/>
            <person name="Ravi A."/>
            <person name="Getino M."/>
            <person name="Pursley I."/>
            <person name="Horton D.L."/>
            <person name="Alikhan N.F."/>
            <person name="Baker D."/>
            <person name="Gharbi K."/>
            <person name="Hall N."/>
            <person name="Watson M."/>
            <person name="Adriaenssens E.M."/>
            <person name="Foster-Nyarko E."/>
            <person name="Jarju S."/>
            <person name="Secka A."/>
            <person name="Antonio M."/>
            <person name="Oren A."/>
            <person name="Chaudhuri R.R."/>
            <person name="La Ragione R."/>
            <person name="Hildebrand F."/>
            <person name="Pallen M.J."/>
        </authorList>
    </citation>
    <scope>NUCLEOTIDE SEQUENCE</scope>
    <source>
        <strain evidence="2">G3-4614</strain>
    </source>
</reference>
<keyword evidence="1" id="KW-1133">Transmembrane helix</keyword>
<proteinExistence type="predicted"/>
<organism evidence="2 3">
    <name type="scientific">Candidatus Caccoplasma merdipullorum</name>
    <dbReference type="NCBI Taxonomy" id="2840718"/>
    <lineage>
        <taxon>Bacteria</taxon>
        <taxon>Pseudomonadati</taxon>
        <taxon>Bacteroidota</taxon>
        <taxon>Bacteroidia</taxon>
        <taxon>Bacteroidales</taxon>
        <taxon>Bacteroidaceae</taxon>
        <taxon>Bacteroidaceae incertae sedis</taxon>
        <taxon>Candidatus Caccoplasma</taxon>
    </lineage>
</organism>